<dbReference type="PANTHER" id="PTHR12599:SF0">
    <property type="entry name" value="PTERIN-4-ALPHA-CARBINOLAMINE DEHYDRATASE"/>
    <property type="match status" value="1"/>
</dbReference>
<dbReference type="EMBL" id="FPKU01000004">
    <property type="protein sequence ID" value="SFZ86833.1"/>
    <property type="molecule type" value="Genomic_DNA"/>
</dbReference>
<dbReference type="Gene3D" id="3.30.1360.20">
    <property type="entry name" value="Transcriptional coactivator/pterin dehydratase"/>
    <property type="match status" value="1"/>
</dbReference>
<dbReference type="GO" id="GO:0006729">
    <property type="term" value="P:tetrahydrobiopterin biosynthetic process"/>
    <property type="evidence" value="ECO:0007669"/>
    <property type="project" value="InterPro"/>
</dbReference>
<evidence type="ECO:0000256" key="2">
    <source>
        <dbReference type="ARBA" id="ARBA00006472"/>
    </source>
</evidence>
<evidence type="ECO:0000256" key="3">
    <source>
        <dbReference type="ARBA" id="ARBA00023239"/>
    </source>
</evidence>
<name>A0A1K2I3B3_9HYPH</name>
<comment type="catalytic activity">
    <reaction evidence="1 4">
        <text>(4aS,6R)-4a-hydroxy-L-erythro-5,6,7,8-tetrahydrobiopterin = (6R)-L-erythro-6,7-dihydrobiopterin + H2O</text>
        <dbReference type="Rhea" id="RHEA:11920"/>
        <dbReference type="ChEBI" id="CHEBI:15377"/>
        <dbReference type="ChEBI" id="CHEBI:15642"/>
        <dbReference type="ChEBI" id="CHEBI:43120"/>
        <dbReference type="EC" id="4.2.1.96"/>
    </reaction>
</comment>
<dbReference type="AlphaFoldDB" id="A0A1K2I3B3"/>
<sequence length="100" mass="10858">MPDTLSDDQRSEALEGLDGWSYDAAANAIGKDFRFEDFGAAFAFMTRVALIAEKSGHHPDWSNVYNRVSIRLSTHDAGGVTDKDIGLATRIDALDPQVSA</sequence>
<evidence type="ECO:0000256" key="4">
    <source>
        <dbReference type="HAMAP-Rule" id="MF_00434"/>
    </source>
</evidence>
<gene>
    <name evidence="5" type="ORF">SAMN02983003_4027</name>
</gene>
<accession>A0A1K2I3B3</accession>
<dbReference type="STRING" id="665118.SAMN02983003_4027"/>
<organism evidence="5 6">
    <name type="scientific">Devosia enhydra</name>
    <dbReference type="NCBI Taxonomy" id="665118"/>
    <lineage>
        <taxon>Bacteria</taxon>
        <taxon>Pseudomonadati</taxon>
        <taxon>Pseudomonadota</taxon>
        <taxon>Alphaproteobacteria</taxon>
        <taxon>Hyphomicrobiales</taxon>
        <taxon>Devosiaceae</taxon>
        <taxon>Devosia</taxon>
    </lineage>
</organism>
<evidence type="ECO:0000256" key="1">
    <source>
        <dbReference type="ARBA" id="ARBA00001554"/>
    </source>
</evidence>
<dbReference type="HAMAP" id="MF_00434">
    <property type="entry name" value="Pterin_4_alpha"/>
    <property type="match status" value="1"/>
</dbReference>
<keyword evidence="3 4" id="KW-0456">Lyase</keyword>
<dbReference type="RefSeq" id="WP_072346854.1">
    <property type="nucleotide sequence ID" value="NZ_FPKU01000004.1"/>
</dbReference>
<proteinExistence type="inferred from homology"/>
<dbReference type="Pfam" id="PF01329">
    <property type="entry name" value="Pterin_4a"/>
    <property type="match status" value="1"/>
</dbReference>
<dbReference type="SUPFAM" id="SSF55248">
    <property type="entry name" value="PCD-like"/>
    <property type="match status" value="1"/>
</dbReference>
<dbReference type="InterPro" id="IPR036428">
    <property type="entry name" value="PCD_sf"/>
</dbReference>
<dbReference type="EC" id="4.2.1.96" evidence="4"/>
<dbReference type="NCBIfam" id="NF002018">
    <property type="entry name" value="PRK00823.1-3"/>
    <property type="match status" value="1"/>
</dbReference>
<dbReference type="OrthoDB" id="9794987at2"/>
<dbReference type="NCBIfam" id="NF002017">
    <property type="entry name" value="PRK00823.1-2"/>
    <property type="match status" value="1"/>
</dbReference>
<reference evidence="5 6" key="1">
    <citation type="submission" date="2016-11" db="EMBL/GenBank/DDBJ databases">
        <authorList>
            <person name="Jaros S."/>
            <person name="Januszkiewicz K."/>
            <person name="Wedrychowicz H."/>
        </authorList>
    </citation>
    <scope>NUCLEOTIDE SEQUENCE [LARGE SCALE GENOMIC DNA]</scope>
    <source>
        <strain evidence="5 6">ATCC 23634</strain>
    </source>
</reference>
<protein>
    <recommendedName>
        <fullName evidence="4">Putative pterin-4-alpha-carbinolamine dehydratase</fullName>
        <shortName evidence="4">PHS</shortName>
        <ecNumber evidence="4">4.2.1.96</ecNumber>
    </recommendedName>
    <alternativeName>
        <fullName evidence="4">4-alpha-hydroxy-tetrahydropterin dehydratase</fullName>
    </alternativeName>
    <alternativeName>
        <fullName evidence="4">Pterin carbinolamine dehydratase</fullName>
        <shortName evidence="4">PCD</shortName>
    </alternativeName>
</protein>
<evidence type="ECO:0000313" key="5">
    <source>
        <dbReference type="EMBL" id="SFZ86833.1"/>
    </source>
</evidence>
<dbReference type="Proteomes" id="UP000183447">
    <property type="component" value="Unassembled WGS sequence"/>
</dbReference>
<dbReference type="PANTHER" id="PTHR12599">
    <property type="entry name" value="PTERIN-4-ALPHA-CARBINOLAMINE DEHYDRATASE"/>
    <property type="match status" value="1"/>
</dbReference>
<dbReference type="CDD" id="cd00914">
    <property type="entry name" value="PCD_DCoH_subfamily_b"/>
    <property type="match status" value="1"/>
</dbReference>
<dbReference type="GO" id="GO:0008124">
    <property type="term" value="F:4-alpha-hydroxytetrahydrobiopterin dehydratase activity"/>
    <property type="evidence" value="ECO:0007669"/>
    <property type="project" value="UniProtKB-UniRule"/>
</dbReference>
<evidence type="ECO:0000313" key="6">
    <source>
        <dbReference type="Proteomes" id="UP000183447"/>
    </source>
</evidence>
<comment type="similarity">
    <text evidence="2 4">Belongs to the pterin-4-alpha-carbinolamine dehydratase family.</text>
</comment>
<keyword evidence="6" id="KW-1185">Reference proteome</keyword>
<dbReference type="InterPro" id="IPR001533">
    <property type="entry name" value="Pterin_deHydtase"/>
</dbReference>